<gene>
    <name evidence="7" type="ORF">FNF28_07485</name>
</gene>
<keyword evidence="4" id="KW-1133">Transmembrane helix</keyword>
<organism evidence="7 8">
    <name type="scientific">Cafeteria roenbergensis</name>
    <name type="common">Marine flagellate</name>
    <dbReference type="NCBI Taxonomy" id="33653"/>
    <lineage>
        <taxon>Eukaryota</taxon>
        <taxon>Sar</taxon>
        <taxon>Stramenopiles</taxon>
        <taxon>Bigyra</taxon>
        <taxon>Opalozoa</taxon>
        <taxon>Bicosoecida</taxon>
        <taxon>Cafeteriaceae</taxon>
        <taxon>Cafeteria</taxon>
    </lineage>
</organism>
<evidence type="ECO:0000256" key="3">
    <source>
        <dbReference type="ARBA" id="ARBA00023002"/>
    </source>
</evidence>
<dbReference type="PANTHER" id="PTHR43827">
    <property type="entry name" value="2,5-DIKETO-D-GLUCONIC ACID REDUCTASE"/>
    <property type="match status" value="1"/>
</dbReference>
<comment type="caution">
    <text evidence="7">The sequence shown here is derived from an EMBL/GenBank/DDBJ whole genome shotgun (WGS) entry which is preliminary data.</text>
</comment>
<sequence length="689" mass="73320">MASCGAATSAGAAAWGPAVSLRVGLSSGHEMPMLGLGTYQLLPEDLARVVPHALGACGYRLLDTAAVYKNEAAVGEAIRASGVPREEVFVTTKLHPKDHGEERAYEAALAALGRLGLDYIDLLLVHWPGVAKRSPADKGNAAARRSTWSGLQRLVEDGKARSIGVSNYTAAHLDDLCEWEGCTIRPAVNQIEVSPLCQQREIQAACRRWGVHIQAYASLAQGSDALLLNPAVESIAAKHALSPSQLCLLWALQQGFSVIPRSRSTLRVTSNALPHRLVRGGSGLALSAKADGAREATATDAVALADDELDTISALDPGDDSGRQCWNPNTAEGFDGVEAALCGIPEGAELKFADRVRAAGLRLIAQVHTAGYTGRPSADPLAMGTNNQAYVGSQDMEEHLLHLESSLWRCRDMKAEHVNVHGGHDSWPLEKAVEYLSRAVSIAEKAGISISHETHRRRLMWNPWQTRSLAAAVPGLRITADLSHWVCACERVFGSDSDAEWPVILEAVAGRTALVHARVGYSEGPQVPHPAAPEVAFEVKEHLSWWRTIVRARVAAGAEELFVEPEFGPPGYQRCTPFRLAAEGDIWEMNTYMAARVVRMCQGVPGVVAEMPAAMEAVLRRCDARAAAFMRGDEADGSVSAAAGGVCAATLRMVLGRDAEVSEAFAIGAVAAAACCAAAWLVCGSARGT</sequence>
<dbReference type="AlphaFoldDB" id="A0A5A8C523"/>
<evidence type="ECO:0000259" key="5">
    <source>
        <dbReference type="Pfam" id="PF00248"/>
    </source>
</evidence>
<dbReference type="PANTHER" id="PTHR43827:SF3">
    <property type="entry name" value="NADP-DEPENDENT OXIDOREDUCTASE DOMAIN-CONTAINING PROTEIN"/>
    <property type="match status" value="1"/>
</dbReference>
<comment type="similarity">
    <text evidence="1">Belongs to the aldo/keto reductase family.</text>
</comment>
<dbReference type="InterPro" id="IPR020471">
    <property type="entry name" value="AKR"/>
</dbReference>
<protein>
    <recommendedName>
        <fullName evidence="9">NADP-dependent oxidoreductase domain-containing protein</fullName>
    </recommendedName>
</protein>
<dbReference type="InterPro" id="IPR036237">
    <property type="entry name" value="Xyl_isomerase-like_sf"/>
</dbReference>
<dbReference type="EMBL" id="VLTL01000269">
    <property type="protein sequence ID" value="KAA0148146.1"/>
    <property type="molecule type" value="Genomic_DNA"/>
</dbReference>
<dbReference type="Gene3D" id="3.20.20.100">
    <property type="entry name" value="NADP-dependent oxidoreductase domain"/>
    <property type="match status" value="1"/>
</dbReference>
<dbReference type="SUPFAM" id="SSF51430">
    <property type="entry name" value="NAD(P)-linked oxidoreductase"/>
    <property type="match status" value="1"/>
</dbReference>
<evidence type="ECO:0000256" key="1">
    <source>
        <dbReference type="ARBA" id="ARBA00007905"/>
    </source>
</evidence>
<dbReference type="GO" id="GO:0016616">
    <property type="term" value="F:oxidoreductase activity, acting on the CH-OH group of donors, NAD or NADP as acceptor"/>
    <property type="evidence" value="ECO:0007669"/>
    <property type="project" value="UniProtKB-ARBA"/>
</dbReference>
<evidence type="ECO:0000259" key="6">
    <source>
        <dbReference type="Pfam" id="PF01261"/>
    </source>
</evidence>
<evidence type="ECO:0000313" key="8">
    <source>
        <dbReference type="Proteomes" id="UP000324907"/>
    </source>
</evidence>
<accession>A0A5A8C523</accession>
<dbReference type="Pfam" id="PF01261">
    <property type="entry name" value="AP_endonuc_2"/>
    <property type="match status" value="1"/>
</dbReference>
<evidence type="ECO:0000313" key="7">
    <source>
        <dbReference type="EMBL" id="KAA0148146.1"/>
    </source>
</evidence>
<feature type="domain" description="NADP-dependent oxidoreductase" evidence="5">
    <location>
        <begin position="34"/>
        <end position="271"/>
    </location>
</feature>
<dbReference type="Pfam" id="PF00248">
    <property type="entry name" value="Aldo_ket_red"/>
    <property type="match status" value="1"/>
</dbReference>
<feature type="domain" description="Xylose isomerase-like TIM barrel" evidence="6">
    <location>
        <begin position="333"/>
        <end position="502"/>
    </location>
</feature>
<dbReference type="PRINTS" id="PR00069">
    <property type="entry name" value="ALDKETRDTASE"/>
</dbReference>
<dbReference type="Gene3D" id="3.20.20.150">
    <property type="entry name" value="Divalent-metal-dependent TIM barrel enzymes"/>
    <property type="match status" value="1"/>
</dbReference>
<dbReference type="InterPro" id="IPR036812">
    <property type="entry name" value="NAD(P)_OxRdtase_dom_sf"/>
</dbReference>
<dbReference type="InterPro" id="IPR013022">
    <property type="entry name" value="Xyl_isomerase-like_TIM-brl"/>
</dbReference>
<dbReference type="InterPro" id="IPR018170">
    <property type="entry name" value="Aldo/ket_reductase_CS"/>
</dbReference>
<dbReference type="FunFam" id="3.20.20.100:FF:000002">
    <property type="entry name" value="2,5-diketo-D-gluconic acid reductase A"/>
    <property type="match status" value="1"/>
</dbReference>
<feature type="transmembrane region" description="Helical" evidence="4">
    <location>
        <begin position="664"/>
        <end position="683"/>
    </location>
</feature>
<dbReference type="SUPFAM" id="SSF51658">
    <property type="entry name" value="Xylose isomerase-like"/>
    <property type="match status" value="1"/>
</dbReference>
<dbReference type="InterPro" id="IPR023210">
    <property type="entry name" value="NADP_OxRdtase_dom"/>
</dbReference>
<evidence type="ECO:0000256" key="2">
    <source>
        <dbReference type="ARBA" id="ARBA00022857"/>
    </source>
</evidence>
<reference evidence="7 8" key="1">
    <citation type="submission" date="2019-07" db="EMBL/GenBank/DDBJ databases">
        <title>Genomes of Cafeteria roenbergensis.</title>
        <authorList>
            <person name="Fischer M.G."/>
            <person name="Hackl T."/>
            <person name="Roman M."/>
        </authorList>
    </citation>
    <scope>NUCLEOTIDE SEQUENCE [LARGE SCALE GENOMIC DNA]</scope>
    <source>
        <strain evidence="7 8">RCC970-E3</strain>
    </source>
</reference>
<keyword evidence="3" id="KW-0560">Oxidoreductase</keyword>
<evidence type="ECO:0000256" key="4">
    <source>
        <dbReference type="SAM" id="Phobius"/>
    </source>
</evidence>
<evidence type="ECO:0008006" key="9">
    <source>
        <dbReference type="Google" id="ProtNLM"/>
    </source>
</evidence>
<keyword evidence="4" id="KW-0472">Membrane</keyword>
<keyword evidence="4" id="KW-0812">Transmembrane</keyword>
<dbReference type="PROSITE" id="PS00798">
    <property type="entry name" value="ALDOKETO_REDUCTASE_1"/>
    <property type="match status" value="1"/>
</dbReference>
<dbReference type="CDD" id="cd19071">
    <property type="entry name" value="AKR_AKR1-5-like"/>
    <property type="match status" value="1"/>
</dbReference>
<name>A0A5A8C523_CAFRO</name>
<proteinExistence type="inferred from homology"/>
<keyword evidence="2" id="KW-0521">NADP</keyword>
<dbReference type="PROSITE" id="PS00062">
    <property type="entry name" value="ALDOKETO_REDUCTASE_2"/>
    <property type="match status" value="1"/>
</dbReference>
<dbReference type="Proteomes" id="UP000324907">
    <property type="component" value="Unassembled WGS sequence"/>
</dbReference>